<reference evidence="3" key="1">
    <citation type="journal article" date="2020" name="bioRxiv">
        <title>Historical genomics reveals the evolutionary mechanisms behind multiple outbreaks of the host-specific coffee wilt pathogen Fusarium xylarioides.</title>
        <authorList>
            <person name="Peck D."/>
            <person name="Nowell R.W."/>
            <person name="Flood J."/>
            <person name="Ryan M.J."/>
            <person name="Barraclough T.G."/>
        </authorList>
    </citation>
    <scope>NUCLEOTIDE SEQUENCE</scope>
    <source>
        <strain evidence="3">IMI 127659i</strain>
    </source>
</reference>
<feature type="chain" id="PRO_5040333424" description="PBP domain-containing protein" evidence="1">
    <location>
        <begin position="18"/>
        <end position="187"/>
    </location>
</feature>
<protein>
    <recommendedName>
        <fullName evidence="2">PBP domain-containing protein</fullName>
    </recommendedName>
</protein>
<dbReference type="Proteomes" id="UP000750502">
    <property type="component" value="Unassembled WGS sequence"/>
</dbReference>
<dbReference type="AlphaFoldDB" id="A0A9P7HJJ7"/>
<dbReference type="PROSITE" id="PS51257">
    <property type="entry name" value="PROKAR_LIPOPROTEIN"/>
    <property type="match status" value="1"/>
</dbReference>
<comment type="caution">
    <text evidence="3">The sequence shown here is derived from an EMBL/GenBank/DDBJ whole genome shotgun (WGS) entry which is preliminary data.</text>
</comment>
<evidence type="ECO:0000259" key="2">
    <source>
        <dbReference type="Pfam" id="PF12849"/>
    </source>
</evidence>
<keyword evidence="1" id="KW-0732">Signal</keyword>
<dbReference type="InterPro" id="IPR052738">
    <property type="entry name" value="ABC-Tungstate_binding"/>
</dbReference>
<keyword evidence="4" id="KW-1185">Reference proteome</keyword>
<name>A0A9P7HJJ7_9HYPO</name>
<dbReference type="Pfam" id="PF12849">
    <property type="entry name" value="PBP_like_2"/>
    <property type="match status" value="1"/>
</dbReference>
<organism evidence="3 4">
    <name type="scientific">Fusarium xylarioides</name>
    <dbReference type="NCBI Taxonomy" id="221167"/>
    <lineage>
        <taxon>Eukaryota</taxon>
        <taxon>Fungi</taxon>
        <taxon>Dikarya</taxon>
        <taxon>Ascomycota</taxon>
        <taxon>Pezizomycotina</taxon>
        <taxon>Sordariomycetes</taxon>
        <taxon>Hypocreomycetidae</taxon>
        <taxon>Hypocreales</taxon>
        <taxon>Nectriaceae</taxon>
        <taxon>Fusarium</taxon>
        <taxon>Fusarium fujikuroi species complex</taxon>
    </lineage>
</organism>
<proteinExistence type="predicted"/>
<evidence type="ECO:0000313" key="3">
    <source>
        <dbReference type="EMBL" id="KAG5761428.1"/>
    </source>
</evidence>
<feature type="domain" description="PBP" evidence="2">
    <location>
        <begin position="38"/>
        <end position="184"/>
    </location>
</feature>
<gene>
    <name evidence="3" type="ORF">H9Q72_010457</name>
</gene>
<accession>A0A9P7HJJ7</accession>
<sequence length="187" mass="20053">MKSYLLAISLFVGSCLAVTPEAVYGGGFDHSKNDTIKLLIANGGAGQSGLIKELANAYIKSRVGDGEKPFQVGWIKSDTTYSIQYLKTGEADIGITYNPAAEEIAIKQGIAKSPSYYAFRDHFLLVGPKGNPANISKGDNIMTIFATLHEAAEGPATEPPVRFLSRYDKPATNIKETLLWAGIGQVP</sequence>
<dbReference type="InterPro" id="IPR024370">
    <property type="entry name" value="PBP_domain"/>
</dbReference>
<dbReference type="PANTHER" id="PTHR37945:SF1">
    <property type="entry name" value="EXTRACELLULAR TUNGSTATE BINDING PROTEIN"/>
    <property type="match status" value="1"/>
</dbReference>
<dbReference type="EMBL" id="JADFTT010000451">
    <property type="protein sequence ID" value="KAG5761428.1"/>
    <property type="molecule type" value="Genomic_DNA"/>
</dbReference>
<dbReference type="OrthoDB" id="10260248at2759"/>
<evidence type="ECO:0000313" key="4">
    <source>
        <dbReference type="Proteomes" id="UP000750502"/>
    </source>
</evidence>
<dbReference type="PANTHER" id="PTHR37945">
    <property type="entry name" value="EXTRACELLULAR TUNGSTATE BINDING PROTEIN"/>
    <property type="match status" value="1"/>
</dbReference>
<dbReference type="Gene3D" id="3.40.190.10">
    <property type="entry name" value="Periplasmic binding protein-like II"/>
    <property type="match status" value="1"/>
</dbReference>
<reference evidence="3" key="2">
    <citation type="submission" date="2020-10" db="EMBL/GenBank/DDBJ databases">
        <authorList>
            <person name="Peck L.D."/>
            <person name="Nowell R.W."/>
            <person name="Flood J."/>
            <person name="Ryan M.J."/>
            <person name="Barraclough T.G."/>
        </authorList>
    </citation>
    <scope>NUCLEOTIDE SEQUENCE</scope>
    <source>
        <strain evidence="3">IMI 127659i</strain>
    </source>
</reference>
<feature type="signal peptide" evidence="1">
    <location>
        <begin position="1"/>
        <end position="17"/>
    </location>
</feature>
<evidence type="ECO:0000256" key="1">
    <source>
        <dbReference type="SAM" id="SignalP"/>
    </source>
</evidence>